<dbReference type="Gramene" id="TraesMAC7A03G04017130.1">
    <property type="protein sequence ID" value="TraesMAC7A03G04017130.1"/>
    <property type="gene ID" value="TraesMAC7A03G04017130"/>
</dbReference>
<feature type="region of interest" description="Disordered" evidence="1">
    <location>
        <begin position="1"/>
        <end position="30"/>
    </location>
</feature>
<dbReference type="AlphaFoldDB" id="A0A3B6RS13"/>
<protein>
    <recommendedName>
        <fullName evidence="2">FBD domain-containing protein</fullName>
    </recommendedName>
</protein>
<dbReference type="InterPro" id="IPR032675">
    <property type="entry name" value="LRR_dom_sf"/>
</dbReference>
<dbReference type="EnsemblPlants" id="TraesCS7A02G515300.1">
    <property type="protein sequence ID" value="TraesCS7A02G515300.1"/>
    <property type="gene ID" value="TraesCS7A02G515300"/>
</dbReference>
<dbReference type="Gramene" id="TraesJAG7A03G04001470.1">
    <property type="protein sequence ID" value="TraesJAG7A03G04001470.1"/>
    <property type="gene ID" value="TraesJAG7A03G04001470"/>
</dbReference>
<name>A0A3B6RS13_WHEAT</name>
<dbReference type="Gramene" id="TraesLDM7A03G04023030.1">
    <property type="protein sequence ID" value="TraesLDM7A03G04023030.1"/>
    <property type="gene ID" value="TraesLDM7A03G04023030"/>
</dbReference>
<feature type="domain" description="FBD" evidence="2">
    <location>
        <begin position="352"/>
        <end position="425"/>
    </location>
</feature>
<dbReference type="Gramene" id="TraesCS7A02G515300.1">
    <property type="protein sequence ID" value="TraesCS7A02G515300.1"/>
    <property type="gene ID" value="TraesCS7A02G515300"/>
</dbReference>
<reference evidence="3" key="1">
    <citation type="submission" date="2018-08" db="EMBL/GenBank/DDBJ databases">
        <authorList>
            <person name="Rossello M."/>
        </authorList>
    </citation>
    <scope>NUCLEOTIDE SEQUENCE [LARGE SCALE GENOMIC DNA]</scope>
    <source>
        <strain evidence="3">cv. Chinese Spring</strain>
    </source>
</reference>
<keyword evidence="4" id="KW-1185">Reference proteome</keyword>
<dbReference type="SUPFAM" id="SSF52058">
    <property type="entry name" value="L domain-like"/>
    <property type="match status" value="1"/>
</dbReference>
<dbReference type="Gene3D" id="3.80.10.10">
    <property type="entry name" value="Ribonuclease Inhibitor"/>
    <property type="match status" value="1"/>
</dbReference>
<dbReference type="InterPro" id="IPR055411">
    <property type="entry name" value="LRR_FXL15/At3g58940/PEG3-like"/>
</dbReference>
<dbReference type="SMART" id="SM00579">
    <property type="entry name" value="FBD"/>
    <property type="match status" value="1"/>
</dbReference>
<dbReference type="Gramene" id="TraesJUL7A03G04056630.1">
    <property type="protein sequence ID" value="TraesJUL7A03G04056630.1"/>
    <property type="gene ID" value="TraesJUL7A03G04056630"/>
</dbReference>
<dbReference type="InterPro" id="IPR006566">
    <property type="entry name" value="FBD"/>
</dbReference>
<dbReference type="PANTHER" id="PTHR32141">
    <property type="match status" value="1"/>
</dbReference>
<dbReference type="InterPro" id="IPR053781">
    <property type="entry name" value="F-box_AtFBL13-like"/>
</dbReference>
<dbReference type="Pfam" id="PF24758">
    <property type="entry name" value="LRR_At5g56370"/>
    <property type="match status" value="2"/>
</dbReference>
<dbReference type="STRING" id="4565.A0A3B6RS13"/>
<evidence type="ECO:0000313" key="3">
    <source>
        <dbReference type="EnsemblPlants" id="TraesCS7A02G515300.1"/>
    </source>
</evidence>
<dbReference type="PANTHER" id="PTHR32141:SF182">
    <property type="entry name" value="F-BOX DOMAIN-CONTAINING PROTEIN"/>
    <property type="match status" value="1"/>
</dbReference>
<organism evidence="3">
    <name type="scientific">Triticum aestivum</name>
    <name type="common">Wheat</name>
    <dbReference type="NCBI Taxonomy" id="4565"/>
    <lineage>
        <taxon>Eukaryota</taxon>
        <taxon>Viridiplantae</taxon>
        <taxon>Streptophyta</taxon>
        <taxon>Embryophyta</taxon>
        <taxon>Tracheophyta</taxon>
        <taxon>Spermatophyta</taxon>
        <taxon>Magnoliopsida</taxon>
        <taxon>Liliopsida</taxon>
        <taxon>Poales</taxon>
        <taxon>Poaceae</taxon>
        <taxon>BOP clade</taxon>
        <taxon>Pooideae</taxon>
        <taxon>Triticodae</taxon>
        <taxon>Triticeae</taxon>
        <taxon>Triticinae</taxon>
        <taxon>Triticum</taxon>
    </lineage>
</organism>
<reference evidence="3" key="2">
    <citation type="submission" date="2018-10" db="UniProtKB">
        <authorList>
            <consortium name="EnsemblPlants"/>
        </authorList>
    </citation>
    <scope>IDENTIFICATION</scope>
</reference>
<dbReference type="Pfam" id="PF08387">
    <property type="entry name" value="FBD"/>
    <property type="match status" value="1"/>
</dbReference>
<sequence length="452" mass="50636">MDALPPPSWPAHAPKKRMFERAGDQESPPGSGSIGLDLIGALPDAVLCTIISLLPTKNGARTQAVARRWRPLWRSAPLNLVADRDLSGNKRKRVAYALTDLQELHLDYDGEEYMIFPLPLSALRFAPTLGVTSFSCCSFPDLSTQFLNFPHLKQLSMYMVTISDLPAPSLHFPLLKQLTMRGVTISGEALHSMLSRCLSLESLLLDFNIGIARICISSPTLRSISFLGTFFFKELVIEDTPCLERLLPPTPDHCMGTVRVIRAPKLQVFGLVSKGISKLHIGTTVFQEMIAISVTTAMRTVKVLVIESVGPNFDAVIGFLKCFPCLERLYVISRQCNEMKNVLKYDPLDPIECLELHLKRVALENYFGNMADVDFAKFFVLNAKVLEQMNFAVPTCHRNDKWRSDQHKLLQVDNRASSDARFEFTSGYGYNGIDDKHTHDLSMADPFERTVL</sequence>
<evidence type="ECO:0000256" key="1">
    <source>
        <dbReference type="SAM" id="MobiDB-lite"/>
    </source>
</evidence>
<accession>A0A3B6RS13</accession>
<dbReference type="CDD" id="cd22160">
    <property type="entry name" value="F-box_AtFBL13-like"/>
    <property type="match status" value="1"/>
</dbReference>
<dbReference type="InterPro" id="IPR055302">
    <property type="entry name" value="F-box_dom-containing"/>
</dbReference>
<evidence type="ECO:0000259" key="2">
    <source>
        <dbReference type="SMART" id="SM00579"/>
    </source>
</evidence>
<evidence type="ECO:0000313" key="4">
    <source>
        <dbReference type="Proteomes" id="UP000019116"/>
    </source>
</evidence>
<proteinExistence type="predicted"/>
<dbReference type="Proteomes" id="UP000019116">
    <property type="component" value="Chromosome 7A"/>
</dbReference>
<dbReference type="Gramene" id="TraesROB_scaffold_213490_01G000100.1">
    <property type="protein sequence ID" value="TraesROB_scaffold_213490_01G000100.1"/>
    <property type="gene ID" value="TraesROB_scaffold_213490_01G000100"/>
</dbReference>
<dbReference type="InterPro" id="IPR036047">
    <property type="entry name" value="F-box-like_dom_sf"/>
</dbReference>
<dbReference type="Gramene" id="TraesPARA_EIv1.0_2350870.1">
    <property type="protein sequence ID" value="TraesPARA_EIv1.0_2350870.1.CDS"/>
    <property type="gene ID" value="TraesPARA_EIv1.0_2350870"/>
</dbReference>
<dbReference type="SUPFAM" id="SSF81383">
    <property type="entry name" value="F-box domain"/>
    <property type="match status" value="1"/>
</dbReference>